<evidence type="ECO:0000259" key="1">
    <source>
        <dbReference type="Pfam" id="PF13175"/>
    </source>
</evidence>
<dbReference type="CDD" id="cd00267">
    <property type="entry name" value="ABC_ATPase"/>
    <property type="match status" value="1"/>
</dbReference>
<organism evidence="2">
    <name type="scientific">Candidatus Kentrum sp. LPFa</name>
    <dbReference type="NCBI Taxonomy" id="2126335"/>
    <lineage>
        <taxon>Bacteria</taxon>
        <taxon>Pseudomonadati</taxon>
        <taxon>Pseudomonadota</taxon>
        <taxon>Gammaproteobacteria</taxon>
        <taxon>Candidatus Kentrum</taxon>
    </lineage>
</organism>
<keyword evidence="2" id="KW-0547">Nucleotide-binding</keyword>
<accession>A0A450W180</accession>
<dbReference type="PANTHER" id="PTHR43581">
    <property type="entry name" value="ATP/GTP PHOSPHATASE"/>
    <property type="match status" value="1"/>
</dbReference>
<sequence length="420" mass="48401">MLKKIQIKGLFDKFDYDIELKEGGLTILTGPNGYGKTTILKVIDAVASGNLALFFRLPFSEIALTQAENKIIHLENEREKLVIQSEDKEIIASKKEDIINKGTALIELFTDHTNRENKQLDLNSISNFNALLRENHRELSTSIYKEWIPSFVDVYLVPEQRLVRKPIVIDKTAITYKFFGNNPYHKIDAYSEELREKIKNILSGRSTKIGQELDASFPERLFNETGSISEQEFNERFDSTKSKQKSLSLYGLSTVDEERRVFFGKENAKALLVYLNDMEKKLAVFDDILQRLDLFSSILNRRQFVSKQIEISPEFGFRFKTEDGQELPLTALSSGEQQEVVLLYELLFRVEPDTLVLIDEPEISLHVAWQMEFLDDLLEIIELQKITVLVATHSIDIIDKHEDLIVDLWDLDTGFERSPA</sequence>
<gene>
    <name evidence="2" type="ORF">BECKLPF1236B_GA0070989_101614</name>
</gene>
<dbReference type="EMBL" id="CAADFK010000016">
    <property type="protein sequence ID" value="VFK10800.1"/>
    <property type="molecule type" value="Genomic_DNA"/>
</dbReference>
<feature type="domain" description="Endonuclease GajA/Old nuclease/RecF-like AAA" evidence="1">
    <location>
        <begin position="1"/>
        <end position="398"/>
    </location>
</feature>
<keyword evidence="2" id="KW-0067">ATP-binding</keyword>
<proteinExistence type="predicted"/>
<reference evidence="2" key="1">
    <citation type="submission" date="2019-02" db="EMBL/GenBank/DDBJ databases">
        <authorList>
            <person name="Gruber-Vodicka R. H."/>
            <person name="Seah K. B. B."/>
        </authorList>
    </citation>
    <scope>NUCLEOTIDE SEQUENCE</scope>
    <source>
        <strain evidence="2">BECK_S313</strain>
    </source>
</reference>
<dbReference type="AlphaFoldDB" id="A0A450W180"/>
<dbReference type="GO" id="GO:0005524">
    <property type="term" value="F:ATP binding"/>
    <property type="evidence" value="ECO:0007669"/>
    <property type="project" value="UniProtKB-KW"/>
</dbReference>
<dbReference type="Gene3D" id="3.40.50.300">
    <property type="entry name" value="P-loop containing nucleotide triphosphate hydrolases"/>
    <property type="match status" value="2"/>
</dbReference>
<evidence type="ECO:0000313" key="2">
    <source>
        <dbReference type="EMBL" id="VFK10800.1"/>
    </source>
</evidence>
<dbReference type="Pfam" id="PF13175">
    <property type="entry name" value="AAA_15"/>
    <property type="match status" value="1"/>
</dbReference>
<name>A0A450W180_9GAMM</name>
<dbReference type="SUPFAM" id="SSF52540">
    <property type="entry name" value="P-loop containing nucleoside triphosphate hydrolases"/>
    <property type="match status" value="1"/>
</dbReference>
<protein>
    <submittedName>
        <fullName evidence="2">Predicted ATP-binding protein involved in virulence</fullName>
    </submittedName>
</protein>
<dbReference type="InterPro" id="IPR027417">
    <property type="entry name" value="P-loop_NTPase"/>
</dbReference>
<dbReference type="InterPro" id="IPR051396">
    <property type="entry name" value="Bact_Antivir_Def_Nuclease"/>
</dbReference>
<dbReference type="PANTHER" id="PTHR43581:SF2">
    <property type="entry name" value="EXCINUCLEASE ATPASE SUBUNIT"/>
    <property type="match status" value="1"/>
</dbReference>
<dbReference type="InterPro" id="IPR041685">
    <property type="entry name" value="AAA_GajA/Old/RecF-like"/>
</dbReference>